<dbReference type="HOGENOM" id="CLU_118453_0_0_10"/>
<organism evidence="1 2">
    <name type="scientific">Parabacteroides distasonis (strain ATCC 8503 / DSM 20701 / CIP 104284 / JCM 5825 / NCTC 11152)</name>
    <dbReference type="NCBI Taxonomy" id="435591"/>
    <lineage>
        <taxon>Bacteria</taxon>
        <taxon>Pseudomonadati</taxon>
        <taxon>Bacteroidota</taxon>
        <taxon>Bacteroidia</taxon>
        <taxon>Bacteroidales</taxon>
        <taxon>Tannerellaceae</taxon>
        <taxon>Parabacteroides</taxon>
    </lineage>
</organism>
<gene>
    <name evidence="1" type="ordered locus">BDI_3776</name>
</gene>
<dbReference type="PaxDb" id="435591-BDI_3776"/>
<dbReference type="Proteomes" id="UP000000566">
    <property type="component" value="Chromosome"/>
</dbReference>
<evidence type="ECO:0000313" key="1">
    <source>
        <dbReference type="EMBL" id="ABR45463.1"/>
    </source>
</evidence>
<dbReference type="EMBL" id="CP000140">
    <property type="protein sequence ID" value="ABR45463.1"/>
    <property type="molecule type" value="Genomic_DNA"/>
</dbReference>
<protein>
    <submittedName>
        <fullName evidence="1">Uncharacterized protein</fullName>
    </submittedName>
</protein>
<sequence>MNRFKLCRKSTKLIYNNLFIFGKLSIFATAMMKYLLYFFVLVSVFLTSGSSSTPENQQKYNDIYTMYSPNEDKTEYNIPQADIERYEKELYNGKQSYKMEDGYIRASLFRNISTSKNSRTNLSSSAERIVRFIKTQYPKERQTFISFCINPLKFSYGYYIYTLRRILI</sequence>
<dbReference type="AlphaFoldDB" id="A6LIE9"/>
<dbReference type="eggNOG" id="ENOG502ZIG9">
    <property type="taxonomic scope" value="Bacteria"/>
</dbReference>
<reference evidence="1 2" key="1">
    <citation type="journal article" date="2007" name="PLoS Biol.">
        <title>Evolution of symbiotic bacteria in the distal human intestine.</title>
        <authorList>
            <person name="Xu J."/>
            <person name="Mahowald M.A."/>
            <person name="Ley R.E."/>
            <person name="Lozupone C.A."/>
            <person name="Hamady M."/>
            <person name="Martens E.C."/>
            <person name="Henrissat B."/>
            <person name="Coutinho P.M."/>
            <person name="Minx P."/>
            <person name="Latreille P."/>
            <person name="Cordum H."/>
            <person name="Van Brunt A."/>
            <person name="Kim K."/>
            <person name="Fulton R.S."/>
            <person name="Fulton L.A."/>
            <person name="Clifton S.W."/>
            <person name="Wilson R.K."/>
            <person name="Knight R.D."/>
            <person name="Gordon J.I."/>
        </authorList>
    </citation>
    <scope>NUCLEOTIDE SEQUENCE [LARGE SCALE GENOMIC DNA]</scope>
    <source>
        <strain evidence="2">ATCC 8503 / DSM 20701 / CIP 104284 / JCM 5825 / NCTC 11152</strain>
    </source>
</reference>
<accession>A6LIE9</accession>
<keyword evidence="2" id="KW-1185">Reference proteome</keyword>
<proteinExistence type="predicted"/>
<evidence type="ECO:0000313" key="2">
    <source>
        <dbReference type="Proteomes" id="UP000000566"/>
    </source>
</evidence>
<dbReference type="STRING" id="435591.BDI_3776"/>
<name>A6LIE9_PARD8</name>
<dbReference type="KEGG" id="pdi:BDI_3776"/>